<dbReference type="Gene3D" id="3.30.70.370">
    <property type="match status" value="1"/>
</dbReference>
<feature type="domain" description="DNA-directed DNA polymerase family A palm" evidence="20">
    <location>
        <begin position="643"/>
        <end position="852"/>
    </location>
</feature>
<keyword evidence="9" id="KW-0378">Hydrolase</keyword>
<dbReference type="FunFam" id="1.20.1060.10:FF:000001">
    <property type="entry name" value="DNA polymerase I"/>
    <property type="match status" value="1"/>
</dbReference>
<evidence type="ECO:0000256" key="14">
    <source>
        <dbReference type="ARBA" id="ARBA00049244"/>
    </source>
</evidence>
<dbReference type="GO" id="GO:0003677">
    <property type="term" value="F:DNA binding"/>
    <property type="evidence" value="ECO:0007669"/>
    <property type="project" value="UniProtKB-UniRule"/>
</dbReference>
<evidence type="ECO:0000259" key="19">
    <source>
        <dbReference type="SMART" id="SM00475"/>
    </source>
</evidence>
<dbReference type="CDD" id="cd09859">
    <property type="entry name" value="PIN_53EXO"/>
    <property type="match status" value="1"/>
</dbReference>
<dbReference type="CDD" id="cd09898">
    <property type="entry name" value="H3TH_53EXO"/>
    <property type="match status" value="1"/>
</dbReference>
<comment type="function">
    <text evidence="15">In addition to polymerase activity, this DNA polymerase exhibits 3'-5' and 5'-3' exonuclease activity.</text>
</comment>
<protein>
    <recommendedName>
        <fullName evidence="3 16">DNA polymerase I</fullName>
        <ecNumber evidence="2 16">2.7.7.7</ecNumber>
    </recommendedName>
</protein>
<evidence type="ECO:0000256" key="8">
    <source>
        <dbReference type="ARBA" id="ARBA00022763"/>
    </source>
</evidence>
<dbReference type="SUPFAM" id="SSF53098">
    <property type="entry name" value="Ribonuclease H-like"/>
    <property type="match status" value="1"/>
</dbReference>
<evidence type="ECO:0000256" key="6">
    <source>
        <dbReference type="ARBA" id="ARBA00022705"/>
    </source>
</evidence>
<keyword evidence="7" id="KW-0540">Nuclease</keyword>
<dbReference type="NCBIfam" id="NF004397">
    <property type="entry name" value="PRK05755.1"/>
    <property type="match status" value="1"/>
</dbReference>
<comment type="catalytic activity">
    <reaction evidence="14 17">
        <text>DNA(n) + a 2'-deoxyribonucleoside 5'-triphosphate = DNA(n+1) + diphosphate</text>
        <dbReference type="Rhea" id="RHEA:22508"/>
        <dbReference type="Rhea" id="RHEA-COMP:17339"/>
        <dbReference type="Rhea" id="RHEA-COMP:17340"/>
        <dbReference type="ChEBI" id="CHEBI:33019"/>
        <dbReference type="ChEBI" id="CHEBI:61560"/>
        <dbReference type="ChEBI" id="CHEBI:173112"/>
        <dbReference type="EC" id="2.7.7.7"/>
    </reaction>
</comment>
<dbReference type="InterPro" id="IPR019760">
    <property type="entry name" value="DNA-dir_DNA_pol_A_CS"/>
</dbReference>
<dbReference type="SMART" id="SM00482">
    <property type="entry name" value="POLAc"/>
    <property type="match status" value="1"/>
</dbReference>
<dbReference type="Pfam" id="PF00476">
    <property type="entry name" value="DNA_pol_A"/>
    <property type="match status" value="1"/>
</dbReference>
<evidence type="ECO:0000259" key="18">
    <source>
        <dbReference type="SMART" id="SM00474"/>
    </source>
</evidence>
<dbReference type="Gene3D" id="3.40.50.1010">
    <property type="entry name" value="5'-nuclease"/>
    <property type="match status" value="1"/>
</dbReference>
<evidence type="ECO:0000256" key="2">
    <source>
        <dbReference type="ARBA" id="ARBA00012417"/>
    </source>
</evidence>
<dbReference type="FunFam" id="1.10.150.20:FF:000003">
    <property type="entry name" value="DNA polymerase I"/>
    <property type="match status" value="1"/>
</dbReference>
<dbReference type="Pfam" id="PF02739">
    <property type="entry name" value="5_3_exonuc_N"/>
    <property type="match status" value="1"/>
</dbReference>
<dbReference type="GO" id="GO:0003887">
    <property type="term" value="F:DNA-directed DNA polymerase activity"/>
    <property type="evidence" value="ECO:0007669"/>
    <property type="project" value="UniProtKB-UniRule"/>
</dbReference>
<evidence type="ECO:0000256" key="1">
    <source>
        <dbReference type="ARBA" id="ARBA00007705"/>
    </source>
</evidence>
<accession>A0AA97CWS8</accession>
<dbReference type="SUPFAM" id="SSF47807">
    <property type="entry name" value="5' to 3' exonuclease, C-terminal subdomain"/>
    <property type="match status" value="1"/>
</dbReference>
<dbReference type="NCBIfam" id="TIGR00593">
    <property type="entry name" value="pola"/>
    <property type="match status" value="1"/>
</dbReference>
<dbReference type="CDD" id="cd08637">
    <property type="entry name" value="DNA_pol_A_pol_I_C"/>
    <property type="match status" value="1"/>
</dbReference>
<dbReference type="InterPro" id="IPR002298">
    <property type="entry name" value="DNA_polymerase_A"/>
</dbReference>
<evidence type="ECO:0000259" key="20">
    <source>
        <dbReference type="SMART" id="SM00482"/>
    </source>
</evidence>
<keyword evidence="12 17" id="KW-0238">DNA-binding</keyword>
<keyword evidence="13 17" id="KW-0234">DNA repair</keyword>
<dbReference type="GO" id="GO:0006261">
    <property type="term" value="P:DNA-templated DNA replication"/>
    <property type="evidence" value="ECO:0007669"/>
    <property type="project" value="UniProtKB-UniRule"/>
</dbReference>
<evidence type="ECO:0000256" key="10">
    <source>
        <dbReference type="ARBA" id="ARBA00022839"/>
    </source>
</evidence>
<keyword evidence="5 17" id="KW-0548">Nucleotidyltransferase</keyword>
<reference evidence="21" key="1">
    <citation type="submission" date="2023-06" db="EMBL/GenBank/DDBJ databases">
        <title>Gordonia sp. nov. and Pseudochrobactrum sp. nov., two species isolated from the burying beetle Nicrophorus vespilloides.</title>
        <authorList>
            <person name="Poehlein A."/>
            <person name="Guzman J."/>
            <person name="Daniel R."/>
            <person name="Vilcinskas A."/>
        </authorList>
    </citation>
    <scope>NUCLEOTIDE SEQUENCE</scope>
    <source>
        <strain evidence="21">MP11Mi</strain>
    </source>
</reference>
<feature type="domain" description="5'-3' exonuclease" evidence="19">
    <location>
        <begin position="1"/>
        <end position="258"/>
    </location>
</feature>
<dbReference type="Gene3D" id="1.10.150.20">
    <property type="entry name" value="5' to 3' exonuclease, C-terminal subdomain"/>
    <property type="match status" value="2"/>
</dbReference>
<dbReference type="Pfam" id="PF01367">
    <property type="entry name" value="5_3_exonuc"/>
    <property type="match status" value="1"/>
</dbReference>
<dbReference type="InterPro" id="IPR012337">
    <property type="entry name" value="RNaseH-like_sf"/>
</dbReference>
<dbReference type="EMBL" id="CP128986">
    <property type="protein sequence ID" value="WOC13821.1"/>
    <property type="molecule type" value="Genomic_DNA"/>
</dbReference>
<dbReference type="InterPro" id="IPR020046">
    <property type="entry name" value="5-3_exonucl_a-hlix_arch_N"/>
</dbReference>
<dbReference type="PANTHER" id="PTHR10133:SF27">
    <property type="entry name" value="DNA POLYMERASE NU"/>
    <property type="match status" value="1"/>
</dbReference>
<dbReference type="Gene3D" id="3.30.420.10">
    <property type="entry name" value="Ribonuclease H-like superfamily/Ribonuclease H"/>
    <property type="match status" value="1"/>
</dbReference>
<dbReference type="PROSITE" id="PS00447">
    <property type="entry name" value="DNA_POLYMERASE_A"/>
    <property type="match status" value="1"/>
</dbReference>
<comment type="similarity">
    <text evidence="1 17">Belongs to the DNA polymerase type-A family.</text>
</comment>
<dbReference type="InterPro" id="IPR036397">
    <property type="entry name" value="RNaseH_sf"/>
</dbReference>
<dbReference type="InterPro" id="IPR002421">
    <property type="entry name" value="5-3_exonuclease"/>
</dbReference>
<dbReference type="InterPro" id="IPR054690">
    <property type="entry name" value="DNA_polI_exonuclease"/>
</dbReference>
<dbReference type="Gene3D" id="1.20.1060.10">
    <property type="entry name" value="Taq DNA Polymerase, Chain T, domain 4"/>
    <property type="match status" value="1"/>
</dbReference>
<dbReference type="InterPro" id="IPR008918">
    <property type="entry name" value="HhH2"/>
</dbReference>
<keyword evidence="6 17" id="KW-0235">DNA replication</keyword>
<evidence type="ECO:0000256" key="16">
    <source>
        <dbReference type="NCBIfam" id="TIGR00593"/>
    </source>
</evidence>
<dbReference type="AlphaFoldDB" id="A0AA97CWS8"/>
<evidence type="ECO:0000256" key="5">
    <source>
        <dbReference type="ARBA" id="ARBA00022695"/>
    </source>
</evidence>
<dbReference type="GO" id="GO:0006302">
    <property type="term" value="P:double-strand break repair"/>
    <property type="evidence" value="ECO:0007669"/>
    <property type="project" value="TreeGrafter"/>
</dbReference>
<dbReference type="InterPro" id="IPR020045">
    <property type="entry name" value="DNA_polI_H3TH"/>
</dbReference>
<evidence type="ECO:0000256" key="7">
    <source>
        <dbReference type="ARBA" id="ARBA00022722"/>
    </source>
</evidence>
<dbReference type="SMART" id="SM00475">
    <property type="entry name" value="53EXOc"/>
    <property type="match status" value="1"/>
</dbReference>
<gene>
    <name evidence="17 21" type="primary">polA</name>
    <name evidence="21" type="ORF">MP11Mi_29290</name>
</gene>
<evidence type="ECO:0000256" key="11">
    <source>
        <dbReference type="ARBA" id="ARBA00022932"/>
    </source>
</evidence>
<dbReference type="InterPro" id="IPR043502">
    <property type="entry name" value="DNA/RNA_pol_sf"/>
</dbReference>
<dbReference type="PANTHER" id="PTHR10133">
    <property type="entry name" value="DNA POLYMERASE I"/>
    <property type="match status" value="1"/>
</dbReference>
<dbReference type="GO" id="GO:0008409">
    <property type="term" value="F:5'-3' exonuclease activity"/>
    <property type="evidence" value="ECO:0007669"/>
    <property type="project" value="InterPro"/>
</dbReference>
<keyword evidence="10" id="KW-0269">Exonuclease</keyword>
<keyword evidence="4 17" id="KW-0808">Transferase</keyword>
<dbReference type="InterPro" id="IPR002562">
    <property type="entry name" value="3'-5'_exonuclease_dom"/>
</dbReference>
<dbReference type="SMART" id="SM00279">
    <property type="entry name" value="HhH2"/>
    <property type="match status" value="1"/>
</dbReference>
<evidence type="ECO:0000256" key="15">
    <source>
        <dbReference type="ARBA" id="ARBA00053603"/>
    </source>
</evidence>
<name>A0AA97CWS8_9ACTN</name>
<evidence type="ECO:0000256" key="12">
    <source>
        <dbReference type="ARBA" id="ARBA00023125"/>
    </source>
</evidence>
<dbReference type="InterPro" id="IPR029060">
    <property type="entry name" value="PIN-like_dom_sf"/>
</dbReference>
<feature type="domain" description="3'-5' exonuclease" evidence="18">
    <location>
        <begin position="299"/>
        <end position="476"/>
    </location>
</feature>
<keyword evidence="8 17" id="KW-0227">DNA damage</keyword>
<evidence type="ECO:0000256" key="13">
    <source>
        <dbReference type="ARBA" id="ARBA00023204"/>
    </source>
</evidence>
<organism evidence="21">
    <name type="scientific">Gordonia sp. MP11Mi</name>
    <dbReference type="NCBI Taxonomy" id="3022769"/>
    <lineage>
        <taxon>Bacteria</taxon>
        <taxon>Bacillati</taxon>
        <taxon>Actinomycetota</taxon>
        <taxon>Actinomycetes</taxon>
        <taxon>Mycobacteriales</taxon>
        <taxon>Gordoniaceae</taxon>
        <taxon>Gordonia</taxon>
    </lineage>
</organism>
<dbReference type="PRINTS" id="PR00868">
    <property type="entry name" value="DNAPOLI"/>
</dbReference>
<sequence>MLLDGHSLAYRAHFALPPENFTTNTGQHTNAVYGFTSMLINLLRDEEPTHVAAAFDVSRKTFRAEMFPEYKAQRSKSPDEFRGQVDITKDVLDAMGIPVMAVEGYEADDIIATLATQADAAGYRVLVVTGDRDSLQLVNENITVLYPKTGVSVLTRFTPEEVEKKYGLTPQQYPDFAALRGDKSDNLPGIPGVGGKTATKWIVEYGSLEQLFHHADEIRGKTGDSLRANLASVQMNRTLTEMIRDMDLPAGPDELKLHAWDRDRIHALFDDLEFKVLRDRLFSTLTSTEPEAEEGMEVHGARLGTDEVAAWLDAHARTGRSGIAVDARPVVVGSDVDGLAIAAADGEGAFIDPVAMSANDDAALAAWLADPSVVKAVHEVKWAVHAVRGRGWSLSGVTSDTSLAAYLVRPGQRTFNLDDLALRYLRRELKADDSVDDGGQLSLLDDDADSARAAESLMLSARAVAELADALDTELERIDSTALLTEMELPLAFVLADLEGIGIGVDVDHFADLESEFAQRVRDAAESAYEVIGEQVNLGSPKQLQAILFDKLEMPKTKKTKTGYTTDADALAGLYEKTEHPFLKFLLEHRDATRLKVTVDGLLKAVADDGRIHTTFNQTVAATGRLSSTDPNLQNIPVRTEAGRQIRGGFVVAPGADFECLMTADYSQIEMRIMAHLSEDAGLIEAFRSGEDLHNFVGSRAFGVPVDQVDAQMRSRVKAMSYGLAYGLSAYGLAAQLGIGREEAKQQMEQYFDRFGGVRDYLQDVVVQARRNEYTATLFGRRRYLPDLNSDNFQRRQSAERMALNAPIQGTAADIIKVAMINVQRRLSDEGRRSRMLLQVHDELVLDIATGERDVIEALVREEMSGAIDLSVPLEVSVGVGRTWDAAAH</sequence>
<dbReference type="FunFam" id="1.10.150.20:FF:000002">
    <property type="entry name" value="DNA polymerase I"/>
    <property type="match status" value="1"/>
</dbReference>
<dbReference type="InterPro" id="IPR018320">
    <property type="entry name" value="DNA_polymerase_1"/>
</dbReference>
<evidence type="ECO:0000256" key="4">
    <source>
        <dbReference type="ARBA" id="ARBA00022679"/>
    </source>
</evidence>
<dbReference type="FunFam" id="3.40.50.1010:FF:000001">
    <property type="entry name" value="DNA polymerase I"/>
    <property type="match status" value="1"/>
</dbReference>
<dbReference type="InterPro" id="IPR001098">
    <property type="entry name" value="DNA-dir_DNA_pol_A_palm_dom"/>
</dbReference>
<dbReference type="CDD" id="cd06140">
    <property type="entry name" value="DNA_polA_I_Bacillus_like_exo"/>
    <property type="match status" value="1"/>
</dbReference>
<dbReference type="GO" id="GO:0008408">
    <property type="term" value="F:3'-5' exonuclease activity"/>
    <property type="evidence" value="ECO:0007669"/>
    <property type="project" value="InterPro"/>
</dbReference>
<dbReference type="RefSeq" id="WP_420042116.1">
    <property type="nucleotide sequence ID" value="NZ_CP128986.1"/>
</dbReference>
<dbReference type="SMART" id="SM00474">
    <property type="entry name" value="35EXOc"/>
    <property type="match status" value="1"/>
</dbReference>
<dbReference type="InterPro" id="IPR036279">
    <property type="entry name" value="5-3_exonuclease_C_sf"/>
</dbReference>
<evidence type="ECO:0000256" key="17">
    <source>
        <dbReference type="RuleBase" id="RU004460"/>
    </source>
</evidence>
<proteinExistence type="inferred from homology"/>
<dbReference type="EC" id="2.7.7.7" evidence="2 16"/>
<dbReference type="Pfam" id="PF22619">
    <property type="entry name" value="DNA_polI_exo1"/>
    <property type="match status" value="1"/>
</dbReference>
<dbReference type="SUPFAM" id="SSF88723">
    <property type="entry name" value="PIN domain-like"/>
    <property type="match status" value="1"/>
</dbReference>
<keyword evidence="11 17" id="KW-0239">DNA-directed DNA polymerase</keyword>
<evidence type="ECO:0000313" key="21">
    <source>
        <dbReference type="EMBL" id="WOC13821.1"/>
    </source>
</evidence>
<dbReference type="SUPFAM" id="SSF56672">
    <property type="entry name" value="DNA/RNA polymerases"/>
    <property type="match status" value="1"/>
</dbReference>
<evidence type="ECO:0000256" key="9">
    <source>
        <dbReference type="ARBA" id="ARBA00022801"/>
    </source>
</evidence>
<evidence type="ECO:0000256" key="3">
    <source>
        <dbReference type="ARBA" id="ARBA00020311"/>
    </source>
</evidence>